<dbReference type="Gene3D" id="3.40.50.300">
    <property type="entry name" value="P-loop containing nucleotide triphosphate hydrolases"/>
    <property type="match status" value="2"/>
</dbReference>
<dbReference type="InterPro" id="IPR050534">
    <property type="entry name" value="Coronavir_polyprotein_1ab"/>
</dbReference>
<evidence type="ECO:0000256" key="2">
    <source>
        <dbReference type="ARBA" id="ARBA00022840"/>
    </source>
</evidence>
<dbReference type="PANTHER" id="PTHR43788">
    <property type="entry name" value="DNA2/NAM7 HELICASE FAMILY MEMBER"/>
    <property type="match status" value="1"/>
</dbReference>
<dbReference type="EMBL" id="FPBV01000015">
    <property type="protein sequence ID" value="SFU95005.1"/>
    <property type="molecule type" value="Genomic_DNA"/>
</dbReference>
<reference evidence="5" key="1">
    <citation type="submission" date="2016-10" db="EMBL/GenBank/DDBJ databases">
        <authorList>
            <person name="Varghese N."/>
        </authorList>
    </citation>
    <scope>NUCLEOTIDE SEQUENCE [LARGE SCALE GENOMIC DNA]</scope>
    <source>
        <strain evidence="5">DSM 17980</strain>
    </source>
</reference>
<dbReference type="RefSeq" id="WP_074953905.1">
    <property type="nucleotide sequence ID" value="NZ_FPBV01000015.1"/>
</dbReference>
<dbReference type="InterPro" id="IPR027417">
    <property type="entry name" value="P-loop_NTPase"/>
</dbReference>
<dbReference type="Pfam" id="PF13604">
    <property type="entry name" value="AAA_30"/>
    <property type="match status" value="1"/>
</dbReference>
<dbReference type="STRING" id="392015.SAMN05421543_11519"/>
<protein>
    <submittedName>
        <fullName evidence="4">UvrD-like helicase C-terminal domain-containing protein</fullName>
    </submittedName>
</protein>
<name>A0A1I7KC73_9BACL</name>
<organism evidence="4 5">
    <name type="scientific">Alicyclobacillus macrosporangiidus</name>
    <dbReference type="NCBI Taxonomy" id="392015"/>
    <lineage>
        <taxon>Bacteria</taxon>
        <taxon>Bacillati</taxon>
        <taxon>Bacillota</taxon>
        <taxon>Bacilli</taxon>
        <taxon>Bacillales</taxon>
        <taxon>Alicyclobacillaceae</taxon>
        <taxon>Alicyclobacillus</taxon>
    </lineage>
</organism>
<keyword evidence="2" id="KW-0067">ATP-binding</keyword>
<dbReference type="CDD" id="cd18809">
    <property type="entry name" value="SF1_C_RecD"/>
    <property type="match status" value="1"/>
</dbReference>
<proteinExistence type="predicted"/>
<gene>
    <name evidence="4" type="ORF">SAMN05421543_11519</name>
</gene>
<keyword evidence="5" id="KW-1185">Reference proteome</keyword>
<dbReference type="PANTHER" id="PTHR43788:SF6">
    <property type="entry name" value="DNA HELICASE B"/>
    <property type="match status" value="1"/>
</dbReference>
<evidence type="ECO:0000256" key="1">
    <source>
        <dbReference type="ARBA" id="ARBA00022741"/>
    </source>
</evidence>
<evidence type="ECO:0000259" key="3">
    <source>
        <dbReference type="Pfam" id="PF13538"/>
    </source>
</evidence>
<dbReference type="AlphaFoldDB" id="A0A1I7KC73"/>
<sequence>MKKSSGSSNWMSELDKHPYGRIFLAAVMKAREEGALTQDMSFPTPQWVLNAPLDIPDSVRKWTARWCRNQIHGLIHEHLNEVLSTGIPYGTLLNAVEEIAHNHATSIQHCVEEIQTNPYVLGQALSLPELAIIDAKYAHETRLEEKRIRGFFVAACGHVWQSGNSVIRIAKSSAAVQLAARYLGRHNGKAEEYARRLVENWRAIYPSDKRLDTPFPAVHQEVGGKLRLYPQWAYWSEIQIAEALAEHIRRPSFSLPQNWSSLVSELALDTSQEEALAAMWTQPLTMVTGGPGTGKTTLVKALADTTRKLGMNDAVTGLAPTGLAAKRLRDVADIQAFTIHSAYALFNHSSRVEKGSFPASGQDQWIVVDEASMCDLQTFHAIVWSTLTHHNLRVVFIGDANQLPPVGFGQPFRTCLTHPIVSRASRTLSVPHRSAGSLAEVAHRFWDIDQPWTWHPPVINAIAIETDSEEHWRQKIMQWVEEHGGLDATDWLILTPFRDATETRTIGQQQINSWFLGGDVKWRPGLRIVQNAPNYTTGRKNGEMGVIVSVDDGVITARFDDDTETTLDEMEAIDEWSLAYALTIHKAQGAERAHVLVVMPEAYEDPRLLYTALTRAKTSLTVMAKNPDEMVRQVREAKVPPIDNRLTRRLNAALERTIQQAGAVLAPAAVVWEEEAQNA</sequence>
<accession>A0A1I7KC73</accession>
<dbReference type="SUPFAM" id="SSF52540">
    <property type="entry name" value="P-loop containing nucleoside triphosphate hydrolases"/>
    <property type="match status" value="1"/>
</dbReference>
<keyword evidence="4" id="KW-0347">Helicase</keyword>
<evidence type="ECO:0000313" key="5">
    <source>
        <dbReference type="Proteomes" id="UP000183508"/>
    </source>
</evidence>
<evidence type="ECO:0000313" key="4">
    <source>
        <dbReference type="EMBL" id="SFU95005.1"/>
    </source>
</evidence>
<dbReference type="InterPro" id="IPR027785">
    <property type="entry name" value="UvrD-like_helicase_C"/>
</dbReference>
<keyword evidence="1" id="KW-0547">Nucleotide-binding</keyword>
<dbReference type="GO" id="GO:0003678">
    <property type="term" value="F:DNA helicase activity"/>
    <property type="evidence" value="ECO:0007669"/>
    <property type="project" value="UniProtKB-ARBA"/>
</dbReference>
<dbReference type="Gene3D" id="2.30.30.940">
    <property type="match status" value="1"/>
</dbReference>
<dbReference type="Proteomes" id="UP000183508">
    <property type="component" value="Unassembled WGS sequence"/>
</dbReference>
<dbReference type="Pfam" id="PF13538">
    <property type="entry name" value="UvrD_C_2"/>
    <property type="match status" value="1"/>
</dbReference>
<keyword evidence="4" id="KW-0378">Hydrolase</keyword>
<feature type="domain" description="UvrD-like helicase C-terminal" evidence="3">
    <location>
        <begin position="578"/>
        <end position="622"/>
    </location>
</feature>
<dbReference type="GO" id="GO:0005524">
    <property type="term" value="F:ATP binding"/>
    <property type="evidence" value="ECO:0007669"/>
    <property type="project" value="UniProtKB-KW"/>
</dbReference>